<keyword evidence="1" id="KW-0812">Transmembrane</keyword>
<evidence type="ECO:0000313" key="3">
    <source>
        <dbReference type="Proteomes" id="UP000318590"/>
    </source>
</evidence>
<keyword evidence="3" id="KW-1185">Reference proteome</keyword>
<sequence>MPLMLALLQIPLSRDYGIVFAAIILAIGLMYLIGGLAAVRLSAFGLIMTVLGIALGYWTLMSYPANYTMDDLVYAFVVVFADIIK</sequence>
<keyword evidence="1" id="KW-1133">Transmembrane helix</keyword>
<reference evidence="2 3" key="1">
    <citation type="submission" date="2019-06" db="EMBL/GenBank/DDBJ databases">
        <title>Paenimaribius caenipelagi gen. nov., sp. nov., isolated from a tidal flat.</title>
        <authorList>
            <person name="Yoon J.-H."/>
        </authorList>
    </citation>
    <scope>NUCLEOTIDE SEQUENCE [LARGE SCALE GENOMIC DNA]</scope>
    <source>
        <strain evidence="2 3">JBTF-M29</strain>
    </source>
</reference>
<keyword evidence="1" id="KW-0472">Membrane</keyword>
<name>A0A547Q5P5_9RHOB</name>
<evidence type="ECO:0000256" key="1">
    <source>
        <dbReference type="SAM" id="Phobius"/>
    </source>
</evidence>
<feature type="transmembrane region" description="Helical" evidence="1">
    <location>
        <begin position="41"/>
        <end position="60"/>
    </location>
</feature>
<proteinExistence type="predicted"/>
<accession>A0A547Q5P5</accession>
<dbReference type="AlphaFoldDB" id="A0A547Q5P5"/>
<dbReference type="EMBL" id="VFSV01000010">
    <property type="protein sequence ID" value="TRD21693.1"/>
    <property type="molecule type" value="Genomic_DNA"/>
</dbReference>
<protein>
    <submittedName>
        <fullName evidence="2">Uncharacterized protein</fullName>
    </submittedName>
</protein>
<evidence type="ECO:0000313" key="2">
    <source>
        <dbReference type="EMBL" id="TRD21693.1"/>
    </source>
</evidence>
<feature type="transmembrane region" description="Helical" evidence="1">
    <location>
        <begin position="16"/>
        <end position="34"/>
    </location>
</feature>
<organism evidence="2 3">
    <name type="scientific">Palleronia caenipelagi</name>
    <dbReference type="NCBI Taxonomy" id="2489174"/>
    <lineage>
        <taxon>Bacteria</taxon>
        <taxon>Pseudomonadati</taxon>
        <taxon>Pseudomonadota</taxon>
        <taxon>Alphaproteobacteria</taxon>
        <taxon>Rhodobacterales</taxon>
        <taxon>Roseobacteraceae</taxon>
        <taxon>Palleronia</taxon>
    </lineage>
</organism>
<dbReference type="Proteomes" id="UP000318590">
    <property type="component" value="Unassembled WGS sequence"/>
</dbReference>
<gene>
    <name evidence="2" type="ORF">FEV53_08100</name>
</gene>
<comment type="caution">
    <text evidence="2">The sequence shown here is derived from an EMBL/GenBank/DDBJ whole genome shotgun (WGS) entry which is preliminary data.</text>
</comment>
<dbReference type="RefSeq" id="WP_142834302.1">
    <property type="nucleotide sequence ID" value="NZ_VFSV01000010.1"/>
</dbReference>